<dbReference type="STRING" id="1434700.SAMN06296427_10130"/>
<dbReference type="PANTHER" id="PTHR43861:SF6">
    <property type="entry name" value="METHYLTRANSFERASE TYPE 11"/>
    <property type="match status" value="1"/>
</dbReference>
<dbReference type="RefSeq" id="WP_084015253.1">
    <property type="nucleotide sequence ID" value="NZ_FWXS01000001.1"/>
</dbReference>
<sequence length="290" mass="33753">MNENPLQERELSEFILELKDYFLTQEGFVLRKNPEFGFLETYPQPLENLNKYYESKDYISHSDSNKSISDKTYQLIKVINIRHKFSMLGNIKKGAKILDYGCGTGDFLAFAKSKDLDVLGVEPNESAREITQKKVGKNSVLNSDLKDISETFDIITLWHVLEHIPNLYEFIEELKKHLNPNGEILIAVPNHLSFDAKFYKKHWAAYDVPRHLWHFSPKSMDMLFNNFGMKIEKRYALWFDSFYVSLLSEKYKKTEFGFFRAVAIALISNLIGIFTGNFSSVVYKITKNPI</sequence>
<dbReference type="GO" id="GO:0032259">
    <property type="term" value="P:methylation"/>
    <property type="evidence" value="ECO:0007669"/>
    <property type="project" value="UniProtKB-KW"/>
</dbReference>
<dbReference type="AlphaFoldDB" id="A0A1W1Y6T3"/>
<dbReference type="InterPro" id="IPR029063">
    <property type="entry name" value="SAM-dependent_MTases_sf"/>
</dbReference>
<dbReference type="Proteomes" id="UP000192393">
    <property type="component" value="Unassembled WGS sequence"/>
</dbReference>
<protein>
    <submittedName>
        <fullName evidence="2">Methyltransferase domain-containing protein</fullName>
    </submittedName>
</protein>
<dbReference type="CDD" id="cd02440">
    <property type="entry name" value="AdoMet_MTases"/>
    <property type="match status" value="1"/>
</dbReference>
<dbReference type="Pfam" id="PF13489">
    <property type="entry name" value="Methyltransf_23"/>
    <property type="match status" value="1"/>
</dbReference>
<dbReference type="SUPFAM" id="SSF53335">
    <property type="entry name" value="S-adenosyl-L-methionine-dependent methyltransferases"/>
    <property type="match status" value="1"/>
</dbReference>
<dbReference type="Gene3D" id="3.40.50.150">
    <property type="entry name" value="Vaccinia Virus protein VP39"/>
    <property type="match status" value="1"/>
</dbReference>
<proteinExistence type="predicted"/>
<keyword evidence="2" id="KW-0808">Transferase</keyword>
<dbReference type="EMBL" id="FWXS01000001">
    <property type="protein sequence ID" value="SMC31900.1"/>
    <property type="molecule type" value="Genomic_DNA"/>
</dbReference>
<feature type="transmembrane region" description="Helical" evidence="1">
    <location>
        <begin position="258"/>
        <end position="283"/>
    </location>
</feature>
<gene>
    <name evidence="2" type="ORF">SAMN06296427_10130</name>
</gene>
<keyword evidence="1" id="KW-0472">Membrane</keyword>
<dbReference type="OrthoDB" id="2370471at2"/>
<keyword evidence="1" id="KW-0812">Transmembrane</keyword>
<evidence type="ECO:0000313" key="2">
    <source>
        <dbReference type="EMBL" id="SMC31900.1"/>
    </source>
</evidence>
<keyword evidence="2" id="KW-0489">Methyltransferase</keyword>
<name>A0A1W1Y6T3_9FLAO</name>
<evidence type="ECO:0000313" key="3">
    <source>
        <dbReference type="Proteomes" id="UP000192393"/>
    </source>
</evidence>
<organism evidence="2 3">
    <name type="scientific">Moheibacter sediminis</name>
    <dbReference type="NCBI Taxonomy" id="1434700"/>
    <lineage>
        <taxon>Bacteria</taxon>
        <taxon>Pseudomonadati</taxon>
        <taxon>Bacteroidota</taxon>
        <taxon>Flavobacteriia</taxon>
        <taxon>Flavobacteriales</taxon>
        <taxon>Weeksellaceae</taxon>
        <taxon>Moheibacter</taxon>
    </lineage>
</organism>
<evidence type="ECO:0000256" key="1">
    <source>
        <dbReference type="SAM" id="Phobius"/>
    </source>
</evidence>
<reference evidence="2 3" key="1">
    <citation type="submission" date="2017-04" db="EMBL/GenBank/DDBJ databases">
        <authorList>
            <person name="Afonso C.L."/>
            <person name="Miller P.J."/>
            <person name="Scott M.A."/>
            <person name="Spackman E."/>
            <person name="Goraichik I."/>
            <person name="Dimitrov K.M."/>
            <person name="Suarez D.L."/>
            <person name="Swayne D.E."/>
        </authorList>
    </citation>
    <scope>NUCLEOTIDE SEQUENCE [LARGE SCALE GENOMIC DNA]</scope>
    <source>
        <strain evidence="2 3">CGMCC 1.12708</strain>
    </source>
</reference>
<keyword evidence="3" id="KW-1185">Reference proteome</keyword>
<dbReference type="PANTHER" id="PTHR43861">
    <property type="entry name" value="TRANS-ACONITATE 2-METHYLTRANSFERASE-RELATED"/>
    <property type="match status" value="1"/>
</dbReference>
<accession>A0A1W1Y6T3</accession>
<keyword evidence="1" id="KW-1133">Transmembrane helix</keyword>
<dbReference type="GO" id="GO:0008168">
    <property type="term" value="F:methyltransferase activity"/>
    <property type="evidence" value="ECO:0007669"/>
    <property type="project" value="UniProtKB-KW"/>
</dbReference>